<sequence>MTSSHTATGPLLVIAALSSSWLRNPGCSRLLRKVCSSSYHPSHLFSATGHLLLAGENYELRAGLNSQYADQRKDSIKRVIANMTVGKDVSGLFPDVLKNMQSDDLEQKKLVYLYLMNYAKSHPDLVRSYFPELIFLQESSPNTIKIEHSLELIFFLVLKYFESRSDTEDPNPLIRALSIRTMGCLRAEKILDYVCDPLRKCLQDDNPYVRKTAAIGVAKLYDLKPTLAMENGFVGQLKEMVADSNPMVVANAVTALTEIHDSAIANDPSEGVFILDPTVIQKLLVALGECTEWGRIALLGAIAKYRATDAKDAEQICERVVPQFQHANASVVLAAIKVIMIHFREVRREEFVKQIMRKMAPPLGISLNFNPNELILSSSIFSYQMVKCGDYGTITLVSSAPEVQWVALRNINLILQRKPDILQNEMRVFFCKYNDPAYVKVEKLDIMVKLVTEKTVDTLLSELKEYVVYASEVDVEFVRKAVRAIGQCAIKIDDAAERCVNVLLDLISTRVTYVVQEAIIVIKVCQLSLFVLFFFLLSRPSDIFRKYPSRYEGIIPTLCANLDDLDEPESKASLIWILGDYAEKIDNADEILATFLDTFVDDPFPVESIDLETFFFLFFCPMVQLQTLTAIVKLFLKKPEGAQSLVQKVLSLATTSSDSPDIRDRAYIYWRLLSTDPEATKRVVLKARPMISLQSSLVSPALLEELIDEISTLASVFHKPAETFIGKGRLGADEVQRKANEREEDFSRERAIATVVQGQNAENLLDFDDDPVDGEQPISMLPKSANGLGVLNGGLDPSAANVTSATNPLDDLLGLFDSSIGLTVHNPPNSLPHSVSNLPSSSAPLSHTGFNNSNNDDPFGLL</sequence>
<feature type="region of interest" description="Disordered" evidence="7">
    <location>
        <begin position="831"/>
        <end position="862"/>
    </location>
</feature>
<evidence type="ECO:0000256" key="5">
    <source>
        <dbReference type="ARBA" id="ARBA00023136"/>
    </source>
</evidence>
<dbReference type="OrthoDB" id="10254310at2759"/>
<dbReference type="STRING" id="27349.A0A0L6VI10"/>
<comment type="similarity">
    <text evidence="2 6">Belongs to the adaptor complexes large subunit family.</text>
</comment>
<comment type="function">
    <text evidence="6">Adaptins are components of the adaptor complexes which link clathrin to receptors in coated vesicles. Clathrin-associated protein complexes are believed to interact with the cytoplasmic tails of membrane proteins, leading to their selection and concentration.</text>
</comment>
<dbReference type="InterPro" id="IPR002553">
    <property type="entry name" value="Clathrin/coatomer_adapt-like_N"/>
</dbReference>
<evidence type="ECO:0000259" key="8">
    <source>
        <dbReference type="Pfam" id="PF01602"/>
    </source>
</evidence>
<keyword evidence="3 6" id="KW-0813">Transport</keyword>
<dbReference type="SUPFAM" id="SSF48371">
    <property type="entry name" value="ARM repeat"/>
    <property type="match status" value="1"/>
</dbReference>
<dbReference type="VEuPathDB" id="FungiDB:VP01_1593g2"/>
<evidence type="ECO:0000256" key="2">
    <source>
        <dbReference type="ARBA" id="ARBA00006613"/>
    </source>
</evidence>
<dbReference type="GO" id="GO:0012505">
    <property type="term" value="C:endomembrane system"/>
    <property type="evidence" value="ECO:0007669"/>
    <property type="project" value="UniProtKB-SubCell"/>
</dbReference>
<evidence type="ECO:0000313" key="10">
    <source>
        <dbReference type="Proteomes" id="UP000037035"/>
    </source>
</evidence>
<feature type="compositionally biased region" description="Polar residues" evidence="7">
    <location>
        <begin position="831"/>
        <end position="856"/>
    </location>
</feature>
<dbReference type="GO" id="GO:0016192">
    <property type="term" value="P:vesicle-mediated transport"/>
    <property type="evidence" value="ECO:0007669"/>
    <property type="project" value="InterPro"/>
</dbReference>
<evidence type="ECO:0000256" key="7">
    <source>
        <dbReference type="SAM" id="MobiDB-lite"/>
    </source>
</evidence>
<reference evidence="9 10" key="1">
    <citation type="submission" date="2015-08" db="EMBL/GenBank/DDBJ databases">
        <title>Next Generation Sequencing and Analysis of the Genome of Puccinia sorghi L Schw, the Causal Agent of Maize Common Rust.</title>
        <authorList>
            <person name="Rochi L."/>
            <person name="Burguener G."/>
            <person name="Darino M."/>
            <person name="Turjanski A."/>
            <person name="Kreff E."/>
            <person name="Dieguez M.J."/>
            <person name="Sacco F."/>
        </authorList>
    </citation>
    <scope>NUCLEOTIDE SEQUENCE [LARGE SCALE GENOMIC DNA]</scope>
    <source>
        <strain evidence="9 10">RO10H11247</strain>
    </source>
</reference>
<evidence type="ECO:0000256" key="4">
    <source>
        <dbReference type="ARBA" id="ARBA00022927"/>
    </source>
</evidence>
<dbReference type="AlphaFoldDB" id="A0A0L6VI10"/>
<keyword evidence="10" id="KW-1185">Reference proteome</keyword>
<dbReference type="InterPro" id="IPR011989">
    <property type="entry name" value="ARM-like"/>
</dbReference>
<dbReference type="GO" id="GO:0006886">
    <property type="term" value="P:intracellular protein transport"/>
    <property type="evidence" value="ECO:0007669"/>
    <property type="project" value="InterPro"/>
</dbReference>
<comment type="subcellular location">
    <subcellularLocation>
        <location evidence="1">Endomembrane system</location>
    </subcellularLocation>
</comment>
<evidence type="ECO:0000313" key="9">
    <source>
        <dbReference type="EMBL" id="KNZ60217.1"/>
    </source>
</evidence>
<protein>
    <recommendedName>
        <fullName evidence="6">AP complex subunit beta</fullName>
    </recommendedName>
</protein>
<accession>A0A0L6VI10</accession>
<dbReference type="InterPro" id="IPR016342">
    <property type="entry name" value="AP_complex_bsu_1_2_4"/>
</dbReference>
<evidence type="ECO:0000256" key="6">
    <source>
        <dbReference type="PIRNR" id="PIRNR002291"/>
    </source>
</evidence>
<dbReference type="Gene3D" id="1.25.10.10">
    <property type="entry name" value="Leucine-rich Repeat Variant"/>
    <property type="match status" value="1"/>
</dbReference>
<dbReference type="GO" id="GO:0030276">
    <property type="term" value="F:clathrin binding"/>
    <property type="evidence" value="ECO:0007669"/>
    <property type="project" value="InterPro"/>
</dbReference>
<dbReference type="InterPro" id="IPR026739">
    <property type="entry name" value="AP_beta"/>
</dbReference>
<organism evidence="9 10">
    <name type="scientific">Puccinia sorghi</name>
    <dbReference type="NCBI Taxonomy" id="27349"/>
    <lineage>
        <taxon>Eukaryota</taxon>
        <taxon>Fungi</taxon>
        <taxon>Dikarya</taxon>
        <taxon>Basidiomycota</taxon>
        <taxon>Pucciniomycotina</taxon>
        <taxon>Pucciniomycetes</taxon>
        <taxon>Pucciniales</taxon>
        <taxon>Pucciniaceae</taxon>
        <taxon>Puccinia</taxon>
    </lineage>
</organism>
<name>A0A0L6VI10_9BASI</name>
<comment type="caution">
    <text evidence="9">The sequence shown here is derived from an EMBL/GenBank/DDBJ whole genome shotgun (WGS) entry which is preliminary data.</text>
</comment>
<feature type="domain" description="Clathrin/coatomer adaptor adaptin-like N-terminal" evidence="8">
    <location>
        <begin position="542"/>
        <end position="676"/>
    </location>
</feature>
<evidence type="ECO:0000256" key="3">
    <source>
        <dbReference type="ARBA" id="ARBA00022448"/>
    </source>
</evidence>
<proteinExistence type="inferred from homology"/>
<dbReference type="GO" id="GO:0030117">
    <property type="term" value="C:membrane coat"/>
    <property type="evidence" value="ECO:0007669"/>
    <property type="project" value="InterPro"/>
</dbReference>
<dbReference type="EMBL" id="LAVV01006385">
    <property type="protein sequence ID" value="KNZ60217.1"/>
    <property type="molecule type" value="Genomic_DNA"/>
</dbReference>
<dbReference type="Proteomes" id="UP000037035">
    <property type="component" value="Unassembled WGS sequence"/>
</dbReference>
<dbReference type="Pfam" id="PF01602">
    <property type="entry name" value="Adaptin_N"/>
    <property type="match status" value="2"/>
</dbReference>
<keyword evidence="5 6" id="KW-0472">Membrane</keyword>
<evidence type="ECO:0000256" key="1">
    <source>
        <dbReference type="ARBA" id="ARBA00004308"/>
    </source>
</evidence>
<feature type="domain" description="Clathrin/coatomer adaptor adaptin-like N-terminal" evidence="8">
    <location>
        <begin position="57"/>
        <end position="523"/>
    </location>
</feature>
<gene>
    <name evidence="9" type="ORF">VP01_1593g2</name>
</gene>
<dbReference type="PIRSF" id="PIRSF002291">
    <property type="entry name" value="AP_complex_beta"/>
    <property type="match status" value="1"/>
</dbReference>
<keyword evidence="4 6" id="KW-0653">Protein transport</keyword>
<dbReference type="InterPro" id="IPR016024">
    <property type="entry name" value="ARM-type_fold"/>
</dbReference>
<dbReference type="PANTHER" id="PTHR11134">
    <property type="entry name" value="ADAPTOR COMPLEX SUBUNIT BETA FAMILY MEMBER"/>
    <property type="match status" value="1"/>
</dbReference>